<feature type="region of interest" description="Disordered" evidence="1">
    <location>
        <begin position="255"/>
        <end position="279"/>
    </location>
</feature>
<evidence type="ECO:0000313" key="2">
    <source>
        <dbReference type="EMBL" id="CAD6499161.1"/>
    </source>
</evidence>
<accession>A0A9W4GC06</accession>
<reference evidence="2" key="1">
    <citation type="submission" date="2020-10" db="EMBL/GenBank/DDBJ databases">
        <authorList>
            <person name="Muller C M."/>
        </authorList>
    </citation>
    <scope>NUCLEOTIDE SEQUENCE</scope>
    <source>
        <strain evidence="2">THUN-12</strain>
    </source>
</reference>
<dbReference type="AlphaFoldDB" id="A0A9W4GC06"/>
<dbReference type="Proteomes" id="UP000683417">
    <property type="component" value="Unassembled WGS sequence"/>
</dbReference>
<comment type="caution">
    <text evidence="2">The sequence shown here is derived from an EMBL/GenBank/DDBJ whole genome shotgun (WGS) entry which is preliminary data.</text>
</comment>
<protein>
    <submittedName>
        <fullName evidence="2">BgTH12-04813</fullName>
    </submittedName>
</protein>
<evidence type="ECO:0000313" key="3">
    <source>
        <dbReference type="Proteomes" id="UP000683417"/>
    </source>
</evidence>
<gene>
    <name evidence="2" type="ORF">BGTH12_LOCUS519</name>
</gene>
<feature type="region of interest" description="Disordered" evidence="1">
    <location>
        <begin position="322"/>
        <end position="346"/>
    </location>
</feature>
<organism evidence="2 3">
    <name type="scientific">Blumeria graminis f. sp. triticale</name>
    <dbReference type="NCBI Taxonomy" id="1689686"/>
    <lineage>
        <taxon>Eukaryota</taxon>
        <taxon>Fungi</taxon>
        <taxon>Dikarya</taxon>
        <taxon>Ascomycota</taxon>
        <taxon>Pezizomycotina</taxon>
        <taxon>Leotiomycetes</taxon>
        <taxon>Erysiphales</taxon>
        <taxon>Erysiphaceae</taxon>
        <taxon>Blumeria</taxon>
    </lineage>
</organism>
<dbReference type="EMBL" id="CAJHIT010000001">
    <property type="protein sequence ID" value="CAD6499161.1"/>
    <property type="molecule type" value="Genomic_DNA"/>
</dbReference>
<evidence type="ECO:0000256" key="1">
    <source>
        <dbReference type="SAM" id="MobiDB-lite"/>
    </source>
</evidence>
<proteinExistence type="predicted"/>
<sequence length="346" mass="39559">MLLEKCVFAFLLAVPGRILNSKRLVMVTNGNEQSYSVYENPWYRRFPDPKNQFITTVKNNGRSKNTLLTYYCSEELTPDQIVREVVLGLPRIWYSSELGFRKNIASYKKCWEFIKDTLDKPGPDAKPIQQIVLEYLESQKRCTAEQVASLASEGYVRVGGENSCIAPFLNNNAPLIETNDKFQLDRNLWRGEAYLGKKKTGKKTMALAWFQGHLHLFRIDENGSSWHLLTSVGQEAYNGKFIHDFIKSEYTHVLDQNPPKESKPAASTTDVSPPPRKSWWFGRRRSGQIELPPYNLIPSLPMERVGGTLICDVKQANMPDKVEPKKTILKMPFSDRGNKKQVTPLP</sequence>
<name>A0A9W4GC06_BLUGR</name>